<keyword evidence="1" id="KW-1133">Transmembrane helix</keyword>
<organism evidence="3 4">
    <name type="scientific">Desulfotalea psychrophila (strain LSv54 / DSM 12343)</name>
    <dbReference type="NCBI Taxonomy" id="177439"/>
    <lineage>
        <taxon>Bacteria</taxon>
        <taxon>Pseudomonadati</taxon>
        <taxon>Thermodesulfobacteriota</taxon>
        <taxon>Desulfobulbia</taxon>
        <taxon>Desulfobulbales</taxon>
        <taxon>Desulfocapsaceae</taxon>
        <taxon>Desulfotalea</taxon>
    </lineage>
</organism>
<feature type="transmembrane region" description="Helical" evidence="1">
    <location>
        <begin position="73"/>
        <end position="91"/>
    </location>
</feature>
<sequence length="256" mass="29083">MLEAYSSSFNPLRLIVFGQRRYLGDFFMANHSAFEKKYVAKDTMSDVEGVLEHFNLPPKTITFIRKNVRAIQLALAFVIIMVVAFSLYASYSKKHTAEASSALGLALEEPADKRANYLRKVVEDYSGTNSATWATIELAHGYMAEKAYAKAYSSYSIILDKITDTDPLHPLIIFGQAESLEAQKKYVEAYEMYQHLKIFSGYNDLAYLGMARTWEARGDIEKAILTYNDYLLTLESSRPQAKSYIESKIVRLQAKK</sequence>
<dbReference type="AlphaFoldDB" id="Q6ALV2"/>
<dbReference type="KEGG" id="dps:DP1944"/>
<keyword evidence="1" id="KW-0812">Transmembrane</keyword>
<feature type="domain" description="Ancillary SecYEG translocon subunit/Cell division coordinator CpoB TPR" evidence="2">
    <location>
        <begin position="63"/>
        <end position="235"/>
    </location>
</feature>
<dbReference type="Proteomes" id="UP000000602">
    <property type="component" value="Chromosome"/>
</dbReference>
<keyword evidence="4" id="KW-1185">Reference proteome</keyword>
<evidence type="ECO:0000313" key="3">
    <source>
        <dbReference type="EMBL" id="CAG36673.1"/>
    </source>
</evidence>
<dbReference type="SUPFAM" id="SSF48452">
    <property type="entry name" value="TPR-like"/>
    <property type="match status" value="1"/>
</dbReference>
<evidence type="ECO:0000259" key="2">
    <source>
        <dbReference type="Pfam" id="PF09976"/>
    </source>
</evidence>
<dbReference type="STRING" id="177439.DP1944"/>
<name>Q6ALV2_DESPS</name>
<gene>
    <name evidence="3" type="ordered locus">DP1944</name>
</gene>
<dbReference type="eggNOG" id="COG2976">
    <property type="taxonomic scope" value="Bacteria"/>
</dbReference>
<reference evidence="4" key="1">
    <citation type="journal article" date="2004" name="Environ. Microbiol.">
        <title>The genome of Desulfotalea psychrophila, a sulfate-reducing bacterium from permanently cold Arctic sediments.</title>
        <authorList>
            <person name="Rabus R."/>
            <person name="Ruepp A."/>
            <person name="Frickey T."/>
            <person name="Rattei T."/>
            <person name="Fartmann B."/>
            <person name="Stark M."/>
            <person name="Bauer M."/>
            <person name="Zibat A."/>
            <person name="Lombardot T."/>
            <person name="Becker I."/>
            <person name="Amann J."/>
            <person name="Gellner K."/>
            <person name="Teeling H."/>
            <person name="Leuschner W.D."/>
            <person name="Gloeckner F.-O."/>
            <person name="Lupas A.N."/>
            <person name="Amann R."/>
            <person name="Klenk H.-P."/>
        </authorList>
    </citation>
    <scope>NUCLEOTIDE SEQUENCE [LARGE SCALE GENOMIC DNA]</scope>
    <source>
        <strain evidence="4">DSM 12343 / LSv54</strain>
    </source>
</reference>
<keyword evidence="1" id="KW-0472">Membrane</keyword>
<dbReference type="Gene3D" id="1.25.40.10">
    <property type="entry name" value="Tetratricopeptide repeat domain"/>
    <property type="match status" value="1"/>
</dbReference>
<accession>Q6ALV2</accession>
<dbReference type="InterPro" id="IPR018704">
    <property type="entry name" value="SecYEG/CpoB_TPR"/>
</dbReference>
<evidence type="ECO:0000256" key="1">
    <source>
        <dbReference type="SAM" id="Phobius"/>
    </source>
</evidence>
<protein>
    <recommendedName>
        <fullName evidence="2">Ancillary SecYEG translocon subunit/Cell division coordinator CpoB TPR domain-containing protein</fullName>
    </recommendedName>
</protein>
<dbReference type="InterPro" id="IPR011990">
    <property type="entry name" value="TPR-like_helical_dom_sf"/>
</dbReference>
<dbReference type="EMBL" id="CR522870">
    <property type="protein sequence ID" value="CAG36673.1"/>
    <property type="molecule type" value="Genomic_DNA"/>
</dbReference>
<dbReference type="Pfam" id="PF09976">
    <property type="entry name" value="TPR_21"/>
    <property type="match status" value="1"/>
</dbReference>
<dbReference type="HOGENOM" id="CLU_1198236_0_0_7"/>
<evidence type="ECO:0000313" key="4">
    <source>
        <dbReference type="Proteomes" id="UP000000602"/>
    </source>
</evidence>
<proteinExistence type="predicted"/>